<accession>A0ABX8AZA9</accession>
<evidence type="ECO:0000313" key="3">
    <source>
        <dbReference type="Proteomes" id="UP000677668"/>
    </source>
</evidence>
<dbReference type="InterPro" id="IPR041516">
    <property type="entry name" value="LACTB2_WH"/>
</dbReference>
<evidence type="ECO:0000259" key="1">
    <source>
        <dbReference type="PROSITE" id="PS51462"/>
    </source>
</evidence>
<evidence type="ECO:0000313" key="2">
    <source>
        <dbReference type="EMBL" id="QUV93725.1"/>
    </source>
</evidence>
<dbReference type="InterPro" id="IPR036388">
    <property type="entry name" value="WH-like_DNA-bd_sf"/>
</dbReference>
<dbReference type="InterPro" id="IPR015797">
    <property type="entry name" value="NUDIX_hydrolase-like_dom_sf"/>
</dbReference>
<dbReference type="InterPro" id="IPR000086">
    <property type="entry name" value="NUDIX_hydrolase_dom"/>
</dbReference>
<feature type="domain" description="Nudix hydrolase" evidence="1">
    <location>
        <begin position="6"/>
        <end position="192"/>
    </location>
</feature>
<dbReference type="EMBL" id="CP072642">
    <property type="protein sequence ID" value="QUV93725.1"/>
    <property type="molecule type" value="Genomic_DNA"/>
</dbReference>
<name>A0ABX8AZA9_9BACT</name>
<reference evidence="2 3" key="1">
    <citation type="submission" date="2021-03" db="EMBL/GenBank/DDBJ databases">
        <title>Genomic and phenotypic characterization of Chloracidobacterium isolates provides evidence for multiple species.</title>
        <authorList>
            <person name="Saini M.K."/>
            <person name="Costas A.M.G."/>
            <person name="Tank M."/>
            <person name="Bryant D.A."/>
        </authorList>
    </citation>
    <scope>NUCLEOTIDE SEQUENCE [LARGE SCALE GENOMIC DNA]</scope>
    <source>
        <strain evidence="2 3">N</strain>
    </source>
</reference>
<dbReference type="SUPFAM" id="SSF55811">
    <property type="entry name" value="Nudix"/>
    <property type="match status" value="1"/>
</dbReference>
<dbReference type="PANTHER" id="PTHR23131">
    <property type="entry name" value="ENDORIBONUCLEASE LACTB2"/>
    <property type="match status" value="1"/>
</dbReference>
<dbReference type="Gene3D" id="3.90.79.10">
    <property type="entry name" value="Nucleoside Triphosphate Pyrophosphohydrolase"/>
    <property type="match status" value="1"/>
</dbReference>
<dbReference type="PANTHER" id="PTHR23131:SF0">
    <property type="entry name" value="ENDORIBONUCLEASE LACTB2"/>
    <property type="match status" value="1"/>
</dbReference>
<sequence>MTSVVPKYASAVILLRRNEAGDWRFFWARRAQAAPFLGGYHAFLGGRRDPEDEQVPVRHATDPEHAAQCACAVREVFEEAGILLAESRLTAPETRLAVRADLMAGRLTFAEVCARFAVEIDARRLIPGGRWVTPVGVPRRYDTTFFVSRLDGADEPELWPDEMVDGQWVTPAEAMAAWAQGAVRLVPPTLHSVRSLLRWTTEGFAGREDFQRLRELLHDHPAAHGEPPAFIELAPGIVTFPVRTPTLPPATHTNCYLVGDRELVVIDPASPYPEEQARLDAHLTWLAEQCGARVTAIWLTHHHPDHVGGAAHLSRRWNVPVAAHPITARLLEGKVQVSQWLADGDGQFIPASPAMGRWSTTPPGWPGWRLRAVFTPGHAPGHLCFFEETTGTLLSGDMVVGLGSVLIDPDEGDMAAYLASLRRLQSLPVQLIAGGHGPALGEPQAVLAAYLTHRQQREESILAALRSGATTVADLVAVVYADTPAALHPLAARSVQAHLVKLTREGKVQQSGGRLQLADVA</sequence>
<organism evidence="2 3">
    <name type="scientific">Chloracidobacterium sp. N</name>
    <dbReference type="NCBI Taxonomy" id="2821540"/>
    <lineage>
        <taxon>Bacteria</taxon>
        <taxon>Pseudomonadati</taxon>
        <taxon>Acidobacteriota</taxon>
        <taxon>Terriglobia</taxon>
        <taxon>Terriglobales</taxon>
        <taxon>Acidobacteriaceae</taxon>
        <taxon>Chloracidobacterium</taxon>
        <taxon>Chloracidobacterium aggregatum</taxon>
    </lineage>
</organism>
<dbReference type="Gene3D" id="1.10.10.10">
    <property type="entry name" value="Winged helix-like DNA-binding domain superfamily/Winged helix DNA-binding domain"/>
    <property type="match status" value="1"/>
</dbReference>
<dbReference type="PROSITE" id="PS51462">
    <property type="entry name" value="NUDIX"/>
    <property type="match status" value="1"/>
</dbReference>
<proteinExistence type="predicted"/>
<dbReference type="InterPro" id="IPR036866">
    <property type="entry name" value="RibonucZ/Hydroxyglut_hydro"/>
</dbReference>
<protein>
    <submittedName>
        <fullName evidence="2">MBL fold metallo-hydrolase</fullName>
    </submittedName>
</protein>
<dbReference type="CDD" id="cd18870">
    <property type="entry name" value="NUDIX_AcylCoAdiphos_Nudt19"/>
    <property type="match status" value="1"/>
</dbReference>
<gene>
    <name evidence="2" type="ORF">J8C05_10195</name>
</gene>
<keyword evidence="3" id="KW-1185">Reference proteome</keyword>
<dbReference type="InterPro" id="IPR050662">
    <property type="entry name" value="Sec-metab_biosynth-thioest"/>
</dbReference>
<dbReference type="RefSeq" id="WP_211422076.1">
    <property type="nucleotide sequence ID" value="NZ_CP072642.1"/>
</dbReference>
<dbReference type="SUPFAM" id="SSF56281">
    <property type="entry name" value="Metallo-hydrolase/oxidoreductase"/>
    <property type="match status" value="1"/>
</dbReference>
<dbReference type="Pfam" id="PF17778">
    <property type="entry name" value="WHD_BLACT"/>
    <property type="match status" value="1"/>
</dbReference>
<dbReference type="Pfam" id="PF00753">
    <property type="entry name" value="Lactamase_B"/>
    <property type="match status" value="1"/>
</dbReference>
<dbReference type="Gene3D" id="3.60.15.10">
    <property type="entry name" value="Ribonuclease Z/Hydroxyacylglutathione hydrolase-like"/>
    <property type="match status" value="1"/>
</dbReference>
<dbReference type="InterPro" id="IPR001279">
    <property type="entry name" value="Metallo-B-lactamas"/>
</dbReference>
<dbReference type="SMART" id="SM00849">
    <property type="entry name" value="Lactamase_B"/>
    <property type="match status" value="1"/>
</dbReference>
<dbReference type="Proteomes" id="UP000677668">
    <property type="component" value="Chromosome 1"/>
</dbReference>